<dbReference type="STRING" id="91626.A0A0C9MF96"/>
<dbReference type="EMBL" id="DF836396">
    <property type="protein sequence ID" value="GAN05974.1"/>
    <property type="molecule type" value="Genomic_DNA"/>
</dbReference>
<accession>A0A0C9MF96</accession>
<dbReference type="Proteomes" id="UP000053815">
    <property type="component" value="Unassembled WGS sequence"/>
</dbReference>
<proteinExistence type="predicted"/>
<name>A0A0C9MF96_9FUNG</name>
<dbReference type="OrthoDB" id="2417874at2759"/>
<keyword evidence="2" id="KW-1185">Reference proteome</keyword>
<protein>
    <submittedName>
        <fullName evidence="1">Uncharacterized protein</fullName>
    </submittedName>
</protein>
<reference evidence="1" key="1">
    <citation type="submission" date="2014-09" db="EMBL/GenBank/DDBJ databases">
        <title>Draft genome sequence of an oleaginous Mucoromycotina fungus Mucor ambiguus NBRC6742.</title>
        <authorList>
            <person name="Takeda I."/>
            <person name="Yamane N."/>
            <person name="Morita T."/>
            <person name="Tamano K."/>
            <person name="Machida M."/>
            <person name="Baker S."/>
            <person name="Koike H."/>
        </authorList>
    </citation>
    <scope>NUCLEOTIDE SEQUENCE</scope>
    <source>
        <strain evidence="1">NBRC 6742</strain>
    </source>
</reference>
<evidence type="ECO:0000313" key="1">
    <source>
        <dbReference type="EMBL" id="GAN05974.1"/>
    </source>
</evidence>
<gene>
    <name evidence="1" type="ORF">MAM1_0107c05450</name>
</gene>
<dbReference type="AlphaFoldDB" id="A0A0C9MF96"/>
<sequence>IQDHISCYGRASNARVNYDKSIAFPLAGERSRVRLELFRLARRLQFQWYDSDSPSYIKYLGYPIWFSKIQRDEYCQETILKLQASLDRHRTRQVSVYGRANMLNSLFLARFWHMLRVTTLPTAFVRKISSMGYQFVCHKILPPLKKSVGKGCHSLWGGTAGQRG</sequence>
<organism evidence="1">
    <name type="scientific">Mucor ambiguus</name>
    <dbReference type="NCBI Taxonomy" id="91626"/>
    <lineage>
        <taxon>Eukaryota</taxon>
        <taxon>Fungi</taxon>
        <taxon>Fungi incertae sedis</taxon>
        <taxon>Mucoromycota</taxon>
        <taxon>Mucoromycotina</taxon>
        <taxon>Mucoromycetes</taxon>
        <taxon>Mucorales</taxon>
        <taxon>Mucorineae</taxon>
        <taxon>Mucoraceae</taxon>
        <taxon>Mucor</taxon>
    </lineage>
</organism>
<feature type="non-terminal residue" evidence="1">
    <location>
        <position position="1"/>
    </location>
</feature>
<evidence type="ECO:0000313" key="2">
    <source>
        <dbReference type="Proteomes" id="UP000053815"/>
    </source>
</evidence>